<reference evidence="3" key="1">
    <citation type="journal article" date="2019" name="Environ. Microbiol.">
        <title>Fungal ecological strategies reflected in gene transcription - a case study of two litter decomposers.</title>
        <authorList>
            <person name="Barbi F."/>
            <person name="Kohler A."/>
            <person name="Barry K."/>
            <person name="Baskaran P."/>
            <person name="Daum C."/>
            <person name="Fauchery L."/>
            <person name="Ihrmark K."/>
            <person name="Kuo A."/>
            <person name="LaButti K."/>
            <person name="Lipzen A."/>
            <person name="Morin E."/>
            <person name="Grigoriev I.V."/>
            <person name="Henrissat B."/>
            <person name="Lindahl B."/>
            <person name="Martin F."/>
        </authorList>
    </citation>
    <scope>NUCLEOTIDE SEQUENCE</scope>
    <source>
        <strain evidence="3">JB14</strain>
    </source>
</reference>
<organism evidence="3 4">
    <name type="scientific">Gymnopus androsaceus JB14</name>
    <dbReference type="NCBI Taxonomy" id="1447944"/>
    <lineage>
        <taxon>Eukaryota</taxon>
        <taxon>Fungi</taxon>
        <taxon>Dikarya</taxon>
        <taxon>Basidiomycota</taxon>
        <taxon>Agaricomycotina</taxon>
        <taxon>Agaricomycetes</taxon>
        <taxon>Agaricomycetidae</taxon>
        <taxon>Agaricales</taxon>
        <taxon>Marasmiineae</taxon>
        <taxon>Omphalotaceae</taxon>
        <taxon>Gymnopus</taxon>
    </lineage>
</organism>
<protein>
    <submittedName>
        <fullName evidence="3">Uncharacterized protein</fullName>
    </submittedName>
</protein>
<evidence type="ECO:0000313" key="3">
    <source>
        <dbReference type="EMBL" id="KAE9390973.1"/>
    </source>
</evidence>
<evidence type="ECO:0000256" key="1">
    <source>
        <dbReference type="SAM" id="MobiDB-lite"/>
    </source>
</evidence>
<keyword evidence="4" id="KW-1185">Reference proteome</keyword>
<name>A0A6A4GZS8_9AGAR</name>
<keyword evidence="2" id="KW-0732">Signal</keyword>
<feature type="region of interest" description="Disordered" evidence="1">
    <location>
        <begin position="58"/>
        <end position="103"/>
    </location>
</feature>
<sequence>MDLWNLLALLGSPLIGLNLMPDGLIIHSTMDTVAGVLEYTQQLCDNQVPNDVQFIQFQPSPSLPSSSPTPAATQTPSAPKKWGRPKKAKELKPKPIAASPLTTPEPEEIGRFLVVLLVLQKDKQTKGRKVREGVKVDPKTYGLVDVPLDATWNIFLEYVHTKILKLQDSQKSNQEKLIYLEMQPPHQIQQQEEELLPWESHSTNLIQLIVMNVDQPMAKKAKLNDDIEDLIHEISDKYAPVPIGRQKLSKSNKNLSEQNLLQIVLIYEDAKANKIYKIS</sequence>
<proteinExistence type="predicted"/>
<gene>
    <name evidence="3" type="ORF">BT96DRAFT_945742</name>
</gene>
<dbReference type="Proteomes" id="UP000799118">
    <property type="component" value="Unassembled WGS sequence"/>
</dbReference>
<feature type="signal peptide" evidence="2">
    <location>
        <begin position="1"/>
        <end position="16"/>
    </location>
</feature>
<evidence type="ECO:0000256" key="2">
    <source>
        <dbReference type="SAM" id="SignalP"/>
    </source>
</evidence>
<dbReference type="AlphaFoldDB" id="A0A6A4GZS8"/>
<feature type="compositionally biased region" description="Low complexity" evidence="1">
    <location>
        <begin position="59"/>
        <end position="79"/>
    </location>
</feature>
<dbReference type="EMBL" id="ML769640">
    <property type="protein sequence ID" value="KAE9390973.1"/>
    <property type="molecule type" value="Genomic_DNA"/>
</dbReference>
<feature type="chain" id="PRO_5025427861" evidence="2">
    <location>
        <begin position="17"/>
        <end position="279"/>
    </location>
</feature>
<accession>A0A6A4GZS8</accession>
<evidence type="ECO:0000313" key="4">
    <source>
        <dbReference type="Proteomes" id="UP000799118"/>
    </source>
</evidence>